<comment type="caution">
    <text evidence="2">The sequence shown here is derived from an EMBL/GenBank/DDBJ whole genome shotgun (WGS) entry which is preliminary data.</text>
</comment>
<dbReference type="Proteomes" id="UP000605990">
    <property type="component" value="Unassembled WGS sequence"/>
</dbReference>
<evidence type="ECO:0000256" key="1">
    <source>
        <dbReference type="SAM" id="SignalP"/>
    </source>
</evidence>
<keyword evidence="3" id="KW-1185">Reference proteome</keyword>
<sequence length="128" mass="15283">MKTKNILFKILILFFGFLQNVKAQDAKDDTPEWIKMMNDPNVNYFEAVSTFNEYWKNKEKPVGEGEIFAAKNSKIRENKEKEAILYSFEYKKFLLWQKKNLAYVKSDGTLLTQDEKLEIWEKEKKARN</sequence>
<evidence type="ECO:0000313" key="3">
    <source>
        <dbReference type="Proteomes" id="UP000605990"/>
    </source>
</evidence>
<evidence type="ECO:0000313" key="2">
    <source>
        <dbReference type="EMBL" id="MBC5833267.1"/>
    </source>
</evidence>
<feature type="chain" id="PRO_5046422422" description="GLPGLI family protein" evidence="1">
    <location>
        <begin position="24"/>
        <end position="128"/>
    </location>
</feature>
<accession>A0ABR7IUS8</accession>
<feature type="signal peptide" evidence="1">
    <location>
        <begin position="1"/>
        <end position="23"/>
    </location>
</feature>
<organism evidence="2 3">
    <name type="scientific">Flavobacterium bernardetii</name>
    <dbReference type="NCBI Taxonomy" id="2813823"/>
    <lineage>
        <taxon>Bacteria</taxon>
        <taxon>Pseudomonadati</taxon>
        <taxon>Bacteroidota</taxon>
        <taxon>Flavobacteriia</taxon>
        <taxon>Flavobacteriales</taxon>
        <taxon>Flavobacteriaceae</taxon>
        <taxon>Flavobacterium</taxon>
    </lineage>
</organism>
<keyword evidence="1" id="KW-0732">Signal</keyword>
<proteinExistence type="predicted"/>
<gene>
    <name evidence="2" type="ORF">H8R27_00075</name>
</gene>
<name>A0ABR7IUS8_9FLAO</name>
<reference evidence="2 3" key="1">
    <citation type="submission" date="2020-08" db="EMBL/GenBank/DDBJ databases">
        <title>Description of novel Flavobacterium F-408 isolate.</title>
        <authorList>
            <person name="Saticioglu I.B."/>
            <person name="Duman M."/>
            <person name="Altun S."/>
        </authorList>
    </citation>
    <scope>NUCLEOTIDE SEQUENCE [LARGE SCALE GENOMIC DNA]</scope>
    <source>
        <strain evidence="2 3">F-408</strain>
    </source>
</reference>
<dbReference type="EMBL" id="JACRUN010000001">
    <property type="protein sequence ID" value="MBC5833267.1"/>
    <property type="molecule type" value="Genomic_DNA"/>
</dbReference>
<dbReference type="RefSeq" id="WP_166124491.1">
    <property type="nucleotide sequence ID" value="NZ_JAANOQ010000001.1"/>
</dbReference>
<protein>
    <recommendedName>
        <fullName evidence="4">GLPGLI family protein</fullName>
    </recommendedName>
</protein>
<evidence type="ECO:0008006" key="4">
    <source>
        <dbReference type="Google" id="ProtNLM"/>
    </source>
</evidence>